<evidence type="ECO:0000256" key="7">
    <source>
        <dbReference type="RuleBase" id="RU369099"/>
    </source>
</evidence>
<feature type="compositionally biased region" description="Basic and acidic residues" evidence="8">
    <location>
        <begin position="483"/>
        <end position="494"/>
    </location>
</feature>
<dbReference type="RefSeq" id="XP_064663021.1">
    <property type="nucleotide sequence ID" value="XM_064798694.1"/>
</dbReference>
<feature type="region of interest" description="Disordered" evidence="8">
    <location>
        <begin position="59"/>
        <end position="95"/>
    </location>
</feature>
<dbReference type="EMBL" id="JAVRRT010000002">
    <property type="protein sequence ID" value="KAK5174352.1"/>
    <property type="molecule type" value="Genomic_DNA"/>
</dbReference>
<dbReference type="Gene3D" id="2.70.130.10">
    <property type="entry name" value="Mannose-6-phosphate receptor binding domain"/>
    <property type="match status" value="1"/>
</dbReference>
<dbReference type="PROSITE" id="PS51914">
    <property type="entry name" value="MRH"/>
    <property type="match status" value="1"/>
</dbReference>
<accession>A0AAV9PPW0</accession>
<evidence type="ECO:0000256" key="9">
    <source>
        <dbReference type="SAM" id="SignalP"/>
    </source>
</evidence>
<feature type="compositionally biased region" description="Basic and acidic residues" evidence="8">
    <location>
        <begin position="447"/>
        <end position="473"/>
    </location>
</feature>
<comment type="similarity">
    <text evidence="2 7">Belongs to the OS-9 family.</text>
</comment>
<dbReference type="Proteomes" id="UP001337655">
    <property type="component" value="Unassembled WGS sequence"/>
</dbReference>
<keyword evidence="3 9" id="KW-0732">Signal</keyword>
<dbReference type="Pfam" id="PF07915">
    <property type="entry name" value="PRKCSH"/>
    <property type="match status" value="1"/>
</dbReference>
<dbReference type="GeneID" id="89922780"/>
<evidence type="ECO:0000313" key="11">
    <source>
        <dbReference type="EMBL" id="KAK5174352.1"/>
    </source>
</evidence>
<dbReference type="GO" id="GO:0005788">
    <property type="term" value="C:endoplasmic reticulum lumen"/>
    <property type="evidence" value="ECO:0007669"/>
    <property type="project" value="UniProtKB-UniRule"/>
</dbReference>
<evidence type="ECO:0000313" key="12">
    <source>
        <dbReference type="Proteomes" id="UP001337655"/>
    </source>
</evidence>
<feature type="region of interest" description="Disordered" evidence="8">
    <location>
        <begin position="447"/>
        <end position="494"/>
    </location>
</feature>
<dbReference type="InterPro" id="IPR045149">
    <property type="entry name" value="OS-9-like"/>
</dbReference>
<gene>
    <name evidence="11" type="primary">YOS9</name>
    <name evidence="11" type="ORF">LTR77_001432</name>
</gene>
<comment type="subcellular location">
    <subcellularLocation>
        <location evidence="1 7">Endoplasmic reticulum membrane</location>
        <topology evidence="1 7">Peripheral membrane protein</topology>
        <orientation evidence="1 7">Lumenal side</orientation>
    </subcellularLocation>
</comment>
<dbReference type="GO" id="GO:0030970">
    <property type="term" value="P:retrograde protein transport, ER to cytosol"/>
    <property type="evidence" value="ECO:0007669"/>
    <property type="project" value="TreeGrafter"/>
</dbReference>
<feature type="compositionally biased region" description="Basic and acidic residues" evidence="8">
    <location>
        <begin position="77"/>
        <end position="95"/>
    </location>
</feature>
<protein>
    <recommendedName>
        <fullName evidence="7">Endoplasmic reticulum lectin</fullName>
    </recommendedName>
    <alternativeName>
        <fullName evidence="7">Protein OS-9 homolog</fullName>
    </alternativeName>
</protein>
<dbReference type="InterPro" id="IPR009011">
    <property type="entry name" value="Man6P_isomerase_rcpt-bd_dom_sf"/>
</dbReference>
<dbReference type="InterPro" id="IPR012913">
    <property type="entry name" value="OS9-like_dom"/>
</dbReference>
<evidence type="ECO:0000256" key="1">
    <source>
        <dbReference type="ARBA" id="ARBA00004367"/>
    </source>
</evidence>
<dbReference type="GO" id="GO:0005789">
    <property type="term" value="C:endoplasmic reticulum membrane"/>
    <property type="evidence" value="ECO:0007669"/>
    <property type="project" value="UniProtKB-SubCell"/>
</dbReference>
<dbReference type="GO" id="GO:0030968">
    <property type="term" value="P:endoplasmic reticulum unfolded protein response"/>
    <property type="evidence" value="ECO:0007669"/>
    <property type="project" value="UniProtKB-UniRule"/>
</dbReference>
<feature type="domain" description="MRH" evidence="10">
    <location>
        <begin position="155"/>
        <end position="297"/>
    </location>
</feature>
<keyword evidence="7" id="KW-0472">Membrane</keyword>
<sequence>MKRHSFLALPALLRTTLLAAASQTTFSVQDDLLAFPQYDVKFEEEDYVLEAQARVRLHSSEEHAREEAGNAPPSQIEHYRPADSRQRNNDPDGGEKLEYEYMYLDGQPYMCSIPQVSKRSDAANAANDTVSKAEEERELARANERGWELLSGMQGNCVYFISGWWSYKFCYNDGVRQFHQLPPSRGVPVYPPVEDPGVEGYTLGMYSGENKQAETGTDVGKASKVPATGELVQRGESRYLVQRLSGGTKCDLTGKDRRVEVQFHCNTQPPTDRISLIKETSTCAYLMVIQTPRLCNDVAFLPPQKDSPNSISCTPILDESQVDDYKRDTAALKAAEKEARIWESHVDAAKVFLGSTGDFQLVGDTIVGGHNIVPEDVKIEKSAIVGGGKETYIDTVASSDGKVLSKEAIEKLGLGDAKSVEKLRKKLEEIAKGQEWKLDVIDTPQGREYRGIIGDGRDEKEDEKQGKDEKSQGEGEEQEQEQEGSKEEYYKEEL</sequence>
<feature type="signal peptide" evidence="9">
    <location>
        <begin position="1"/>
        <end position="21"/>
    </location>
</feature>
<comment type="function">
    <text evidence="7">Lectin involved in the quality control of the secretory pathway. As a member of the endoplasmic reticulum-associated degradation lumenal (ERAD-L) surveillance system, targets misfolded endoplasmic reticulum lumenal glycoproteins for degradation.</text>
</comment>
<feature type="compositionally biased region" description="Basic and acidic residues" evidence="8">
    <location>
        <begin position="59"/>
        <end position="68"/>
    </location>
</feature>
<reference evidence="11 12" key="1">
    <citation type="submission" date="2023-08" db="EMBL/GenBank/DDBJ databases">
        <title>Black Yeasts Isolated from many extreme environments.</title>
        <authorList>
            <person name="Coleine C."/>
            <person name="Stajich J.E."/>
            <person name="Selbmann L."/>
        </authorList>
    </citation>
    <scope>NUCLEOTIDE SEQUENCE [LARGE SCALE GENOMIC DNA]</scope>
    <source>
        <strain evidence="11 12">CCFEE 5935</strain>
    </source>
</reference>
<dbReference type="InterPro" id="IPR044865">
    <property type="entry name" value="MRH_dom"/>
</dbReference>
<evidence type="ECO:0000256" key="6">
    <source>
        <dbReference type="ARBA" id="ARBA00023157"/>
    </source>
</evidence>
<organism evidence="11 12">
    <name type="scientific">Saxophila tyrrhenica</name>
    <dbReference type="NCBI Taxonomy" id="1690608"/>
    <lineage>
        <taxon>Eukaryota</taxon>
        <taxon>Fungi</taxon>
        <taxon>Dikarya</taxon>
        <taxon>Ascomycota</taxon>
        <taxon>Pezizomycotina</taxon>
        <taxon>Dothideomycetes</taxon>
        <taxon>Dothideomycetidae</taxon>
        <taxon>Mycosphaerellales</taxon>
        <taxon>Extremaceae</taxon>
        <taxon>Saxophila</taxon>
    </lineage>
</organism>
<keyword evidence="12" id="KW-1185">Reference proteome</keyword>
<dbReference type="AlphaFoldDB" id="A0AAV9PPW0"/>
<keyword evidence="6" id="KW-1015">Disulfide bond</keyword>
<feature type="chain" id="PRO_5043463022" description="Endoplasmic reticulum lectin" evidence="9">
    <location>
        <begin position="22"/>
        <end position="494"/>
    </location>
</feature>
<keyword evidence="5 7" id="KW-0256">Endoplasmic reticulum</keyword>
<evidence type="ECO:0000259" key="10">
    <source>
        <dbReference type="PROSITE" id="PS51914"/>
    </source>
</evidence>
<dbReference type="PANTHER" id="PTHR15414:SF0">
    <property type="entry name" value="ENDOPLASMIC RETICULUM LECTIN 1"/>
    <property type="match status" value="1"/>
</dbReference>
<comment type="caution">
    <text evidence="11">The sequence shown here is derived from an EMBL/GenBank/DDBJ whole genome shotgun (WGS) entry which is preliminary data.</text>
</comment>
<evidence type="ECO:0000256" key="5">
    <source>
        <dbReference type="ARBA" id="ARBA00022824"/>
    </source>
</evidence>
<keyword evidence="4 7" id="KW-0430">Lectin</keyword>
<dbReference type="PANTHER" id="PTHR15414">
    <property type="entry name" value="OS-9-RELATED"/>
    <property type="match status" value="1"/>
</dbReference>
<name>A0AAV9PPW0_9PEZI</name>
<evidence type="ECO:0000256" key="4">
    <source>
        <dbReference type="ARBA" id="ARBA00022734"/>
    </source>
</evidence>
<dbReference type="SUPFAM" id="SSF50911">
    <property type="entry name" value="Mannose 6-phosphate receptor domain"/>
    <property type="match status" value="1"/>
</dbReference>
<proteinExistence type="inferred from homology"/>
<evidence type="ECO:0000256" key="8">
    <source>
        <dbReference type="SAM" id="MobiDB-lite"/>
    </source>
</evidence>
<evidence type="ECO:0000256" key="3">
    <source>
        <dbReference type="ARBA" id="ARBA00022729"/>
    </source>
</evidence>
<evidence type="ECO:0000256" key="2">
    <source>
        <dbReference type="ARBA" id="ARBA00009918"/>
    </source>
</evidence>
<dbReference type="GO" id="GO:0030246">
    <property type="term" value="F:carbohydrate binding"/>
    <property type="evidence" value="ECO:0007669"/>
    <property type="project" value="UniProtKB-UniRule"/>
</dbReference>